<dbReference type="EMBL" id="MFUX01000013">
    <property type="protein sequence ID" value="OGI94690.1"/>
    <property type="molecule type" value="Genomic_DNA"/>
</dbReference>
<comment type="caution">
    <text evidence="1">The sequence shown here is derived from an EMBL/GenBank/DDBJ whole genome shotgun (WGS) entry which is preliminary data.</text>
</comment>
<dbReference type="Proteomes" id="UP000176629">
    <property type="component" value="Unassembled WGS sequence"/>
</dbReference>
<name>A0A1F6XKJ4_9BACT</name>
<gene>
    <name evidence="1" type="ORF">A3A03_00155</name>
</gene>
<sequence length="182" mass="21189">MKYFIGIALPKETTEQITYFQKSFASNELPKILEPHITVKTKNGLTGDLVWLKKVKQIIEKYPDFEISFDSVDIFGDSVVIVRVHPSKKLTALHKSLFYTIKPNEQDFTKKYFENEKYEAHVTLGMTSWGMTKEELVIMKEKGMEELSPIPKFKATSIRIYQQMDQEEAYKKFLDVPLHGTQ</sequence>
<reference evidence="1 2" key="1">
    <citation type="journal article" date="2016" name="Nat. Commun.">
        <title>Thousands of microbial genomes shed light on interconnected biogeochemical processes in an aquifer system.</title>
        <authorList>
            <person name="Anantharaman K."/>
            <person name="Brown C.T."/>
            <person name="Hug L.A."/>
            <person name="Sharon I."/>
            <person name="Castelle C.J."/>
            <person name="Probst A.J."/>
            <person name="Thomas B.C."/>
            <person name="Singh A."/>
            <person name="Wilkins M.J."/>
            <person name="Karaoz U."/>
            <person name="Brodie E.L."/>
            <person name="Williams K.H."/>
            <person name="Hubbard S.S."/>
            <person name="Banfield J.F."/>
        </authorList>
    </citation>
    <scope>NUCLEOTIDE SEQUENCE [LARGE SCALE GENOMIC DNA]</scope>
</reference>
<evidence type="ECO:0000313" key="1">
    <source>
        <dbReference type="EMBL" id="OGI94690.1"/>
    </source>
</evidence>
<accession>A0A1F6XKJ4</accession>
<dbReference type="SUPFAM" id="SSF55144">
    <property type="entry name" value="LigT-like"/>
    <property type="match status" value="1"/>
</dbReference>
<dbReference type="Gene3D" id="3.90.1140.10">
    <property type="entry name" value="Cyclic phosphodiesterase"/>
    <property type="match status" value="1"/>
</dbReference>
<dbReference type="Pfam" id="PF13563">
    <property type="entry name" value="2_5_RNA_ligase2"/>
    <property type="match status" value="1"/>
</dbReference>
<dbReference type="STRING" id="1801773.A3A03_00155"/>
<evidence type="ECO:0000313" key="2">
    <source>
        <dbReference type="Proteomes" id="UP000176629"/>
    </source>
</evidence>
<organism evidence="1 2">
    <name type="scientific">Candidatus Nomurabacteria bacterium RIFCSPLOWO2_01_FULL_40_18</name>
    <dbReference type="NCBI Taxonomy" id="1801773"/>
    <lineage>
        <taxon>Bacteria</taxon>
        <taxon>Candidatus Nomuraibacteriota</taxon>
    </lineage>
</organism>
<protein>
    <recommendedName>
        <fullName evidence="3">2'-5' RNA ligase</fullName>
    </recommendedName>
</protein>
<dbReference type="InterPro" id="IPR009097">
    <property type="entry name" value="Cyclic_Pdiesterase"/>
</dbReference>
<proteinExistence type="predicted"/>
<evidence type="ECO:0008006" key="3">
    <source>
        <dbReference type="Google" id="ProtNLM"/>
    </source>
</evidence>
<dbReference type="AlphaFoldDB" id="A0A1F6XKJ4"/>